<sequence>MKTWKAGKRVKDSVTQFIEKKLKLKVNQMKSAVDRPWKRKFLGFTFSWDKANPKIRISKPSLQRVKAKIKEITSRKSPLPMEQRIKKLNQYLTGRTNGHEEDYACACGNSGKYHEQR</sequence>
<accession>A0A917E3D7</accession>
<dbReference type="InterPro" id="IPR013597">
    <property type="entry name" value="Mat_intron_G2"/>
</dbReference>
<proteinExistence type="predicted"/>
<name>A0A917E3D7_9BACL</name>
<comment type="caution">
    <text evidence="2">The sequence shown here is derived from an EMBL/GenBank/DDBJ whole genome shotgun (WGS) entry which is preliminary data.</text>
</comment>
<gene>
    <name evidence="2" type="ORF">GCM10010911_65210</name>
</gene>
<evidence type="ECO:0000313" key="3">
    <source>
        <dbReference type="Proteomes" id="UP000612456"/>
    </source>
</evidence>
<dbReference type="Pfam" id="PF08388">
    <property type="entry name" value="GIIM"/>
    <property type="match status" value="1"/>
</dbReference>
<reference evidence="2" key="2">
    <citation type="submission" date="2020-09" db="EMBL/GenBank/DDBJ databases">
        <authorList>
            <person name="Sun Q."/>
            <person name="Zhou Y."/>
        </authorList>
    </citation>
    <scope>NUCLEOTIDE SEQUENCE</scope>
    <source>
        <strain evidence="2">CGMCC 1.15178</strain>
    </source>
</reference>
<protein>
    <recommendedName>
        <fullName evidence="1">Group II intron maturase-specific domain-containing protein</fullName>
    </recommendedName>
</protein>
<dbReference type="EMBL" id="BMHP01000009">
    <property type="protein sequence ID" value="GGD97439.1"/>
    <property type="molecule type" value="Genomic_DNA"/>
</dbReference>
<evidence type="ECO:0000313" key="2">
    <source>
        <dbReference type="EMBL" id="GGD97439.1"/>
    </source>
</evidence>
<evidence type="ECO:0000259" key="1">
    <source>
        <dbReference type="Pfam" id="PF08388"/>
    </source>
</evidence>
<feature type="domain" description="Group II intron maturase-specific" evidence="1">
    <location>
        <begin position="62"/>
        <end position="94"/>
    </location>
</feature>
<reference evidence="2" key="1">
    <citation type="journal article" date="2014" name="Int. J. Syst. Evol. Microbiol.">
        <title>Complete genome sequence of Corynebacterium casei LMG S-19264T (=DSM 44701T), isolated from a smear-ripened cheese.</title>
        <authorList>
            <consortium name="US DOE Joint Genome Institute (JGI-PGF)"/>
            <person name="Walter F."/>
            <person name="Albersmeier A."/>
            <person name="Kalinowski J."/>
            <person name="Ruckert C."/>
        </authorList>
    </citation>
    <scope>NUCLEOTIDE SEQUENCE</scope>
    <source>
        <strain evidence="2">CGMCC 1.15178</strain>
    </source>
</reference>
<keyword evidence="3" id="KW-1185">Reference proteome</keyword>
<organism evidence="2 3">
    <name type="scientific">Paenibacillus nasutitermitis</name>
    <dbReference type="NCBI Taxonomy" id="1652958"/>
    <lineage>
        <taxon>Bacteria</taxon>
        <taxon>Bacillati</taxon>
        <taxon>Bacillota</taxon>
        <taxon>Bacilli</taxon>
        <taxon>Bacillales</taxon>
        <taxon>Paenibacillaceae</taxon>
        <taxon>Paenibacillus</taxon>
    </lineage>
</organism>
<dbReference type="AlphaFoldDB" id="A0A917E3D7"/>
<dbReference type="Proteomes" id="UP000612456">
    <property type="component" value="Unassembled WGS sequence"/>
</dbReference>